<protein>
    <submittedName>
        <fullName evidence="7">TonB family protein</fullName>
    </submittedName>
</protein>
<reference evidence="7 8" key="1">
    <citation type="submission" date="2020-10" db="EMBL/GenBank/DDBJ databases">
        <title>Connecting structure to function with the recovery of over 1000 high-quality activated sludge metagenome-assembled genomes encoding full-length rRNA genes using long-read sequencing.</title>
        <authorList>
            <person name="Singleton C.M."/>
            <person name="Petriglieri F."/>
            <person name="Kristensen J.M."/>
            <person name="Kirkegaard R.H."/>
            <person name="Michaelsen T.Y."/>
            <person name="Andersen M.H."/>
            <person name="Karst S.M."/>
            <person name="Dueholm M.S."/>
            <person name="Nielsen P.H."/>
            <person name="Albertsen M."/>
        </authorList>
    </citation>
    <scope>NUCLEOTIDE SEQUENCE [LARGE SCALE GENOMIC DNA]</scope>
    <source>
        <strain evidence="7">Fred_18-Q3-R57-64_BAT3C.720</strain>
    </source>
</reference>
<dbReference type="NCBIfam" id="TIGR01352">
    <property type="entry name" value="tonB_Cterm"/>
    <property type="match status" value="1"/>
</dbReference>
<dbReference type="InterPro" id="IPR037682">
    <property type="entry name" value="TonB_C"/>
</dbReference>
<dbReference type="GO" id="GO:0055085">
    <property type="term" value="P:transmembrane transport"/>
    <property type="evidence" value="ECO:0007669"/>
    <property type="project" value="InterPro"/>
</dbReference>
<keyword evidence="3" id="KW-1133">Transmembrane helix</keyword>
<accession>A0A935TEA5</accession>
<dbReference type="InterPro" id="IPR006260">
    <property type="entry name" value="TonB/TolA_C"/>
</dbReference>
<dbReference type="EMBL" id="JADJOT010000009">
    <property type="protein sequence ID" value="MBK7954742.1"/>
    <property type="molecule type" value="Genomic_DNA"/>
</dbReference>
<evidence type="ECO:0000256" key="1">
    <source>
        <dbReference type="ARBA" id="ARBA00004167"/>
    </source>
</evidence>
<gene>
    <name evidence="7" type="ORF">IPK02_12740</name>
</gene>
<evidence type="ECO:0000256" key="5">
    <source>
        <dbReference type="SAM" id="MobiDB-lite"/>
    </source>
</evidence>
<proteinExistence type="predicted"/>
<evidence type="ECO:0000313" key="8">
    <source>
        <dbReference type="Proteomes" id="UP000706151"/>
    </source>
</evidence>
<keyword evidence="4" id="KW-0472">Membrane</keyword>
<evidence type="ECO:0000313" key="7">
    <source>
        <dbReference type="EMBL" id="MBK7954742.1"/>
    </source>
</evidence>
<feature type="domain" description="TonB C-terminal" evidence="6">
    <location>
        <begin position="127"/>
        <end position="223"/>
    </location>
</feature>
<dbReference type="GO" id="GO:0016020">
    <property type="term" value="C:membrane"/>
    <property type="evidence" value="ECO:0007669"/>
    <property type="project" value="UniProtKB-SubCell"/>
</dbReference>
<dbReference type="Proteomes" id="UP000706151">
    <property type="component" value="Unassembled WGS sequence"/>
</dbReference>
<evidence type="ECO:0000256" key="4">
    <source>
        <dbReference type="ARBA" id="ARBA00023136"/>
    </source>
</evidence>
<evidence type="ECO:0000256" key="3">
    <source>
        <dbReference type="ARBA" id="ARBA00022989"/>
    </source>
</evidence>
<name>A0A935TEA5_9PROT</name>
<feature type="region of interest" description="Disordered" evidence="5">
    <location>
        <begin position="64"/>
        <end position="86"/>
    </location>
</feature>
<sequence length="232" mass="24251">MAVFPGSSAEQEQRKRLLVALLTSLLLHLLAGLLLQQAVATAATGQPESATVLVTLRATVGRQPPQAAAAEPLPPTDGPSAVERAPETSEALLATLGGRRLAAYVPPYLATILNVPQGSWYFSRAELSVPPQLQDEPLLQLPPDHGGAAPAAGKLVLRIFVGASGAVERVEVASSSLPPAFDEAALAAFSRVHFRPGEIEGVAVTSETRFEVVFDGSELGRSHSTDRGVGIR</sequence>
<comment type="subcellular location">
    <subcellularLocation>
        <location evidence="1">Membrane</location>
        <topology evidence="1">Single-pass membrane protein</topology>
    </subcellularLocation>
</comment>
<dbReference type="Pfam" id="PF03544">
    <property type="entry name" value="TonB_C"/>
    <property type="match status" value="1"/>
</dbReference>
<dbReference type="SUPFAM" id="SSF74653">
    <property type="entry name" value="TolA/TonB C-terminal domain"/>
    <property type="match status" value="1"/>
</dbReference>
<comment type="caution">
    <text evidence="7">The sequence shown here is derived from an EMBL/GenBank/DDBJ whole genome shotgun (WGS) entry which is preliminary data.</text>
</comment>
<dbReference type="AlphaFoldDB" id="A0A935TEA5"/>
<dbReference type="Gene3D" id="3.30.1150.10">
    <property type="match status" value="1"/>
</dbReference>
<organism evidence="7 8">
    <name type="scientific">Candidatus Accumulibacter affinis</name>
    <dbReference type="NCBI Taxonomy" id="2954384"/>
    <lineage>
        <taxon>Bacteria</taxon>
        <taxon>Pseudomonadati</taxon>
        <taxon>Pseudomonadota</taxon>
        <taxon>Betaproteobacteria</taxon>
        <taxon>Candidatus Accumulibacter</taxon>
    </lineage>
</organism>
<evidence type="ECO:0000259" key="6">
    <source>
        <dbReference type="PROSITE" id="PS52015"/>
    </source>
</evidence>
<keyword evidence="2" id="KW-0812">Transmembrane</keyword>
<evidence type="ECO:0000256" key="2">
    <source>
        <dbReference type="ARBA" id="ARBA00022692"/>
    </source>
</evidence>
<dbReference type="PROSITE" id="PS52015">
    <property type="entry name" value="TONB_CTD"/>
    <property type="match status" value="1"/>
</dbReference>